<proteinExistence type="predicted"/>
<comment type="caution">
    <text evidence="1">The sequence shown here is derived from an EMBL/GenBank/DDBJ whole genome shotgun (WGS) entry which is preliminary data.</text>
</comment>
<dbReference type="EMBL" id="JANBUO010002158">
    <property type="protein sequence ID" value="KAJ2795543.1"/>
    <property type="molecule type" value="Genomic_DNA"/>
</dbReference>
<reference evidence="1" key="1">
    <citation type="submission" date="2022-07" db="EMBL/GenBank/DDBJ databases">
        <title>Phylogenomic reconstructions and comparative analyses of Kickxellomycotina fungi.</title>
        <authorList>
            <person name="Reynolds N.K."/>
            <person name="Stajich J.E."/>
            <person name="Barry K."/>
            <person name="Grigoriev I.V."/>
            <person name="Crous P."/>
            <person name="Smith M.E."/>
        </authorList>
    </citation>
    <scope>NUCLEOTIDE SEQUENCE</scope>
    <source>
        <strain evidence="1">NRRL 1565</strain>
    </source>
</reference>
<organism evidence="1 2">
    <name type="scientific">Coemansia guatemalensis</name>
    <dbReference type="NCBI Taxonomy" id="2761395"/>
    <lineage>
        <taxon>Eukaryota</taxon>
        <taxon>Fungi</taxon>
        <taxon>Fungi incertae sedis</taxon>
        <taxon>Zoopagomycota</taxon>
        <taxon>Kickxellomycotina</taxon>
        <taxon>Kickxellomycetes</taxon>
        <taxon>Kickxellales</taxon>
        <taxon>Kickxellaceae</taxon>
        <taxon>Coemansia</taxon>
    </lineage>
</organism>
<keyword evidence="2" id="KW-1185">Reference proteome</keyword>
<accession>A0A9W8LP85</accession>
<dbReference type="OrthoDB" id="10502568at2759"/>
<evidence type="ECO:0000313" key="1">
    <source>
        <dbReference type="EMBL" id="KAJ2795543.1"/>
    </source>
</evidence>
<dbReference type="Proteomes" id="UP001140094">
    <property type="component" value="Unassembled WGS sequence"/>
</dbReference>
<gene>
    <name evidence="1" type="ORF">H4R20_005846</name>
</gene>
<evidence type="ECO:0000313" key="2">
    <source>
        <dbReference type="Proteomes" id="UP001140094"/>
    </source>
</evidence>
<name>A0A9W8LP85_9FUNG</name>
<protein>
    <submittedName>
        <fullName evidence="1">Uncharacterized protein</fullName>
    </submittedName>
</protein>
<dbReference type="AlphaFoldDB" id="A0A9W8LP85"/>
<sequence length="120" mass="13476">MRQLSDNDIIIHANDADVLSGDDGKCDMIRYVVDCYDDVSQNASADMVVIKDAWPPAEQPVESDSRSEIVLLHRICNEFEHDPPSHLYPRFEIGGHMRLDIDGRPTIDTTDAIFDLMGTS</sequence>